<dbReference type="Proteomes" id="UP000235114">
    <property type="component" value="Unassembled WGS sequence"/>
</dbReference>
<dbReference type="EMBL" id="PGVD01000021">
    <property type="protein sequence ID" value="PLR98543.1"/>
    <property type="molecule type" value="Genomic_DNA"/>
</dbReference>
<sequence>MHFVTGGAFNGKSAWVKNFYQLNEQEHLWISAYKGNSLPGSFFGHVVVLEGIEEWLKNCHVNSSIDASREEWQRLLQNWLAWEAGDPARTFVVIGADITKGVVPADPGARQWRDLTGWVYQDIAKFSSRVDLIWYGMSKQLKQGE</sequence>
<dbReference type="UniPathway" id="UPA00148">
    <property type="reaction ID" value="UER00236"/>
</dbReference>
<reference evidence="1 3" key="1">
    <citation type="submission" date="2017-11" db="EMBL/GenBank/DDBJ databases">
        <title>Comparitive Functional Genomics of Dry Heat Resistant strains isolated from the Viking Spacecraft.</title>
        <authorList>
            <person name="Seuylemezian A."/>
            <person name="Cooper K."/>
            <person name="Vaishampayan P."/>
        </authorList>
    </citation>
    <scope>NUCLEOTIDE SEQUENCE [LARGE SCALE GENOMIC DNA]</scope>
    <source>
        <strain evidence="1 3">M4.6</strain>
    </source>
</reference>
<evidence type="ECO:0000313" key="3">
    <source>
        <dbReference type="Proteomes" id="UP000234951"/>
    </source>
</evidence>
<proteinExistence type="predicted"/>
<dbReference type="GO" id="GO:0043752">
    <property type="term" value="F:adenosylcobinamide kinase activity"/>
    <property type="evidence" value="ECO:0007669"/>
    <property type="project" value="InterPro"/>
</dbReference>
<dbReference type="EMBL" id="PGVA01000003">
    <property type="protein sequence ID" value="PLR86310.1"/>
    <property type="molecule type" value="Genomic_DNA"/>
</dbReference>
<dbReference type="Gene3D" id="3.40.50.300">
    <property type="entry name" value="P-loop containing nucleotide triphosphate hydrolases"/>
    <property type="match status" value="1"/>
</dbReference>
<dbReference type="RefSeq" id="WP_101575405.1">
    <property type="nucleotide sequence ID" value="NZ_PGVA01000003.1"/>
</dbReference>
<dbReference type="InterPro" id="IPR027417">
    <property type="entry name" value="P-loop_NTPase"/>
</dbReference>
<dbReference type="Proteomes" id="UP000234951">
    <property type="component" value="Unassembled WGS sequence"/>
</dbReference>
<dbReference type="Pfam" id="PF02283">
    <property type="entry name" value="CobU"/>
    <property type="match status" value="1"/>
</dbReference>
<dbReference type="AlphaFoldDB" id="A0A2N5GRX3"/>
<accession>A0A2N5GRX3</accession>
<evidence type="ECO:0000313" key="2">
    <source>
        <dbReference type="EMBL" id="PLR98543.1"/>
    </source>
</evidence>
<dbReference type="SUPFAM" id="SSF52540">
    <property type="entry name" value="P-loop containing nucleoside triphosphate hydrolases"/>
    <property type="match status" value="1"/>
</dbReference>
<comment type="caution">
    <text evidence="1">The sequence shown here is derived from an EMBL/GenBank/DDBJ whole genome shotgun (WGS) entry which is preliminary data.</text>
</comment>
<evidence type="ECO:0000313" key="4">
    <source>
        <dbReference type="Proteomes" id="UP000235114"/>
    </source>
</evidence>
<gene>
    <name evidence="1" type="ORF">CU635_01545</name>
    <name evidence="2" type="ORF">CVD25_07390</name>
</gene>
<organism evidence="1 3">
    <name type="scientific">Bacillus canaveralius</name>
    <dbReference type="NCBI Taxonomy" id="1403243"/>
    <lineage>
        <taxon>Bacteria</taxon>
        <taxon>Bacillati</taxon>
        <taxon>Bacillota</taxon>
        <taxon>Bacilli</taxon>
        <taxon>Bacillales</taxon>
        <taxon>Bacillaceae</taxon>
        <taxon>Bacillus</taxon>
    </lineage>
</organism>
<dbReference type="GO" id="GO:0000166">
    <property type="term" value="F:nucleotide binding"/>
    <property type="evidence" value="ECO:0007669"/>
    <property type="project" value="InterPro"/>
</dbReference>
<protein>
    <submittedName>
        <fullName evidence="1">Uncharacterized protein</fullName>
    </submittedName>
</protein>
<evidence type="ECO:0000313" key="1">
    <source>
        <dbReference type="EMBL" id="PLR86310.1"/>
    </source>
</evidence>
<dbReference type="GO" id="GO:0009236">
    <property type="term" value="P:cobalamin biosynthetic process"/>
    <property type="evidence" value="ECO:0007669"/>
    <property type="project" value="UniProtKB-UniPathway"/>
</dbReference>
<dbReference type="InterPro" id="IPR003203">
    <property type="entry name" value="CobU/CobP"/>
</dbReference>
<keyword evidence="4" id="KW-1185">Reference proteome</keyword>
<reference evidence="2 4" key="2">
    <citation type="submission" date="2017-12" db="EMBL/GenBank/DDBJ databases">
        <title>Comparative Functional Genomics of Dry Heat Resistant strains isolated from the Viking Spacecraft.</title>
        <authorList>
            <person name="Seuylemezian A."/>
            <person name="Cooper K."/>
            <person name="Vaishampayan P."/>
        </authorList>
    </citation>
    <scope>NUCLEOTIDE SEQUENCE [LARGE SCALE GENOMIC DNA]</scope>
    <source>
        <strain evidence="2 4">ATCC 29669</strain>
    </source>
</reference>
<dbReference type="OrthoDB" id="1766664at2"/>
<name>A0A2N5GRX3_9BACI</name>